<dbReference type="AlphaFoldDB" id="A0A517D8D8"/>
<geneLocation type="plasmid" evidence="1 2">
    <name>unnamed</name>
</geneLocation>
<dbReference type="RefSeq" id="WP_144227964.1">
    <property type="nucleotide sequence ID" value="NZ_CP041677.1"/>
</dbReference>
<evidence type="ECO:0000313" key="1">
    <source>
        <dbReference type="EMBL" id="QDR73622.1"/>
    </source>
</evidence>
<reference evidence="1 2" key="1">
    <citation type="submission" date="2019-07" db="EMBL/GenBank/DDBJ databases">
        <title>Gastrointestinal microbiota of Peromyscus leucopus, the white-footed mouse.</title>
        <authorList>
            <person name="Milovic A."/>
            <person name="Bassam K."/>
            <person name="Barbour A.G."/>
        </authorList>
    </citation>
    <scope>NUCLEOTIDE SEQUENCE [LARGE SCALE GENOMIC DNA]</scope>
    <source>
        <strain evidence="1 2">LL7</strain>
        <plasmid evidence="1 2">unnamed</plasmid>
    </source>
</reference>
<proteinExistence type="predicted"/>
<accession>A0A517D8D8</accession>
<keyword evidence="1" id="KW-0614">Plasmid</keyword>
<gene>
    <name evidence="1" type="ORF">FOD75_11030</name>
</gene>
<evidence type="ECO:0000313" key="2">
    <source>
        <dbReference type="Proteomes" id="UP000316394"/>
    </source>
</evidence>
<organism evidence="1 2">
    <name type="scientific">Limosilactobacillus reuteri</name>
    <name type="common">Lactobacillus reuteri</name>
    <dbReference type="NCBI Taxonomy" id="1598"/>
    <lineage>
        <taxon>Bacteria</taxon>
        <taxon>Bacillati</taxon>
        <taxon>Bacillota</taxon>
        <taxon>Bacilli</taxon>
        <taxon>Lactobacillales</taxon>
        <taxon>Lactobacillaceae</taxon>
        <taxon>Limosilactobacillus</taxon>
    </lineage>
</organism>
<sequence length="192" mass="22591">MNERLVAYSAAALQIVDDMIEYSQRFPNEYIQHTPVTMMELSYVAMMILDDDGKESDDELIKSLANSFEILPIYYHIQVLRQLVNRYYGEILDRPETIDQNILTLDLRDTLMAATELLAKELKSIPSPMETFYLYMDNMTDDQNEATDKERVQFKQMIDNKDVQKRVLLDYLDSYEHKYGKDLHQEVLQIGK</sequence>
<dbReference type="Proteomes" id="UP000316394">
    <property type="component" value="Plasmid unnamed"/>
</dbReference>
<name>A0A517D8D8_LIMRT</name>
<protein>
    <submittedName>
        <fullName evidence="1">Uncharacterized protein</fullName>
    </submittedName>
</protein>
<dbReference type="EMBL" id="CP041677">
    <property type="protein sequence ID" value="QDR73622.1"/>
    <property type="molecule type" value="Genomic_DNA"/>
</dbReference>